<feature type="compositionally biased region" description="Pro residues" evidence="2">
    <location>
        <begin position="200"/>
        <end position="212"/>
    </location>
</feature>
<organism evidence="4 5">
    <name type="scientific">Gemmata obscuriglobus</name>
    <dbReference type="NCBI Taxonomy" id="114"/>
    <lineage>
        <taxon>Bacteria</taxon>
        <taxon>Pseudomonadati</taxon>
        <taxon>Planctomycetota</taxon>
        <taxon>Planctomycetia</taxon>
        <taxon>Gemmatales</taxon>
        <taxon>Gemmataceae</taxon>
        <taxon>Gemmata</taxon>
    </lineage>
</organism>
<dbReference type="GO" id="GO:0006935">
    <property type="term" value="P:chemotaxis"/>
    <property type="evidence" value="ECO:0007669"/>
    <property type="project" value="UniProtKB-KW"/>
</dbReference>
<evidence type="ECO:0000256" key="2">
    <source>
        <dbReference type="SAM" id="MobiDB-lite"/>
    </source>
</evidence>
<sequence>MVATLPTANTFPPAVSEAVEGAAATFFSGSCGLTHVPDAQIDDAVDQAGIMSTISFVGDIQWAFALAFPEEAAVGLARTFAGFDIPFDSVDMGDVIGEIVNVIAGDVVGRLAKQKIEARMSLPTTVRGSNVSMMMPTDAPATRFVFSGPAGTCWFDLVATPKPLAAPGQEESPEAATRWGGSDPPAPPVTPAPVGTLAPAPAPAAAPAPHAAPDPSQDAWAAAMAEAERQMAEQDALDAAARAAGLTAGPAVQTVVVQGGSRLMPLVLVLACAGWGGLVSLIAAGGPHGPPPEPAAAEHAEGAAAPKAPTAEIDELIRSDQFDDALKACFKAAKKDPRPSETALTLREALCLEGQGRWGEAAGAYQRAEADPDTVTSVVALLGQARCATQDGSYVIARALTNRALLRSGAPGFRGTAVRKDIQHLQARIALQAAGAKPLPRDASARPLLSASPTNGLEWLPTSAPPPTPTGDTFEVHRILGAPKMLQVSGSLSRRPALEVLNALAATAGWKVQVNSDAAAQLKWAVGPIEIDHLTLPEFLNVLMDGTSVTWATDGDTLRLALPARKEAAPKK</sequence>
<dbReference type="InterPro" id="IPR028051">
    <property type="entry name" value="CheX-like_dom"/>
</dbReference>
<feature type="region of interest" description="Disordered" evidence="2">
    <location>
        <begin position="164"/>
        <end position="227"/>
    </location>
</feature>
<dbReference type="CDD" id="cd17906">
    <property type="entry name" value="CheX"/>
    <property type="match status" value="1"/>
</dbReference>
<name>A0A2Z3H2D1_9BACT</name>
<keyword evidence="1" id="KW-0145">Chemotaxis</keyword>
<dbReference type="EMBL" id="CP025958">
    <property type="protein sequence ID" value="AWM37285.1"/>
    <property type="molecule type" value="Genomic_DNA"/>
</dbReference>
<dbReference type="Gene3D" id="3.40.1550.10">
    <property type="entry name" value="CheC-like"/>
    <property type="match status" value="1"/>
</dbReference>
<protein>
    <recommendedName>
        <fullName evidence="3">Chemotaxis phosphatase CheX-like domain-containing protein</fullName>
    </recommendedName>
</protein>
<proteinExistence type="predicted"/>
<dbReference type="KEGG" id="gog:C1280_09770"/>
<evidence type="ECO:0000256" key="1">
    <source>
        <dbReference type="ARBA" id="ARBA00022500"/>
    </source>
</evidence>
<gene>
    <name evidence="4" type="ORF">C1280_09770</name>
</gene>
<dbReference type="Proteomes" id="UP000245802">
    <property type="component" value="Chromosome"/>
</dbReference>
<evidence type="ECO:0000259" key="3">
    <source>
        <dbReference type="Pfam" id="PF13690"/>
    </source>
</evidence>
<feature type="domain" description="Chemotaxis phosphatase CheX-like" evidence="3">
    <location>
        <begin position="51"/>
        <end position="146"/>
    </location>
</feature>
<dbReference type="AlphaFoldDB" id="A0A2Z3H2D1"/>
<keyword evidence="5" id="KW-1185">Reference proteome</keyword>
<dbReference type="Pfam" id="PF13690">
    <property type="entry name" value="CheX"/>
    <property type="match status" value="1"/>
</dbReference>
<dbReference type="InterPro" id="IPR011990">
    <property type="entry name" value="TPR-like_helical_dom_sf"/>
</dbReference>
<reference evidence="4 5" key="1">
    <citation type="submission" date="2018-01" db="EMBL/GenBank/DDBJ databases">
        <title>G. obscuriglobus.</title>
        <authorList>
            <person name="Franke J."/>
            <person name="Blomberg W."/>
            <person name="Selmecki A."/>
        </authorList>
    </citation>
    <scope>NUCLEOTIDE SEQUENCE [LARGE SCALE GENOMIC DNA]</scope>
    <source>
        <strain evidence="4 5">DSM 5831</strain>
    </source>
</reference>
<dbReference type="RefSeq" id="WP_109570906.1">
    <property type="nucleotide sequence ID" value="NZ_CP025958.1"/>
</dbReference>
<dbReference type="SUPFAM" id="SSF103039">
    <property type="entry name" value="CheC-like"/>
    <property type="match status" value="1"/>
</dbReference>
<accession>A0A2Z3H2D1</accession>
<dbReference type="InterPro" id="IPR028976">
    <property type="entry name" value="CheC-like_sf"/>
</dbReference>
<evidence type="ECO:0000313" key="4">
    <source>
        <dbReference type="EMBL" id="AWM37285.1"/>
    </source>
</evidence>
<dbReference type="Gene3D" id="1.25.40.10">
    <property type="entry name" value="Tetratricopeptide repeat domain"/>
    <property type="match status" value="1"/>
</dbReference>
<dbReference type="SUPFAM" id="SSF48452">
    <property type="entry name" value="TPR-like"/>
    <property type="match status" value="1"/>
</dbReference>
<evidence type="ECO:0000313" key="5">
    <source>
        <dbReference type="Proteomes" id="UP000245802"/>
    </source>
</evidence>
<feature type="compositionally biased region" description="Low complexity" evidence="2">
    <location>
        <begin position="213"/>
        <end position="225"/>
    </location>
</feature>